<dbReference type="eggNOG" id="COG4240">
    <property type="taxonomic scope" value="Bacteria"/>
</dbReference>
<comment type="caution">
    <text evidence="2">The sequence shown here is derived from an EMBL/GenBank/DDBJ whole genome shotgun (WGS) entry which is preliminary data.</text>
</comment>
<name>U5DPZ0_9CHRO</name>
<dbReference type="InterPro" id="IPR027417">
    <property type="entry name" value="P-loop_NTPase"/>
</dbReference>
<evidence type="ECO:0000313" key="3">
    <source>
        <dbReference type="Proteomes" id="UP000016960"/>
    </source>
</evidence>
<sequence>MFPLPDPARDLLEKWASGLQPTAADCDSLIALELADRDRARAFGIDASNCGDRLRARARAFAADLNAVKPLIEQLGLPLERVLDYLWWVWLPLVERIASERVQFGRPLVWGILGLQGTGKTTLAILCRALLARRGKRALGLSIDDLYKTYAERQQLQQADPRLVYRGPPGTHDIPLGIDLLDRIRAGAKPLTVTRFDKSACNGAGDRATPERVFEAIDILLFEGWFVGVPPLPENTFTNPSLPLPIVSPADRQFARDTNARLRDYLPLWQRLDRLLVLYPQDYRLSKRWRREAEAQRIATGGAGMNPDAVDRFVDYFWRALHPELFVAPLLKTPSIADLVVEVLPDRSPGRVYSPKGSCGSRSRSETVSTGLTVTEVSPPSDRKFE</sequence>
<dbReference type="AlphaFoldDB" id="U5DPZ0"/>
<dbReference type="Gene3D" id="3.40.50.300">
    <property type="entry name" value="P-loop containing nucleotide triphosphate hydrolases"/>
    <property type="match status" value="1"/>
</dbReference>
<feature type="region of interest" description="Disordered" evidence="1">
    <location>
        <begin position="351"/>
        <end position="386"/>
    </location>
</feature>
<dbReference type="Proteomes" id="UP000016960">
    <property type="component" value="Unassembled WGS sequence"/>
</dbReference>
<dbReference type="PATRIC" id="fig|582515.4.peg.705"/>
<organism evidence="2 3">
    <name type="scientific">Rubidibacter lacunae KORDI 51-2</name>
    <dbReference type="NCBI Taxonomy" id="582515"/>
    <lineage>
        <taxon>Bacteria</taxon>
        <taxon>Bacillati</taxon>
        <taxon>Cyanobacteriota</taxon>
        <taxon>Cyanophyceae</taxon>
        <taxon>Oscillatoriophycideae</taxon>
        <taxon>Chroococcales</taxon>
        <taxon>Aphanothecaceae</taxon>
        <taxon>Rubidibacter</taxon>
    </lineage>
</organism>
<keyword evidence="2" id="KW-0418">Kinase</keyword>
<dbReference type="InParanoid" id="U5DPZ0"/>
<keyword evidence="3" id="KW-1185">Reference proteome</keyword>
<dbReference type="EC" id="2.7.1.31" evidence="2"/>
<protein>
    <submittedName>
        <fullName evidence="2">Putative kinase</fullName>
        <ecNumber evidence="2">2.7.1.31</ecNumber>
    </submittedName>
</protein>
<dbReference type="SUPFAM" id="SSF52540">
    <property type="entry name" value="P-loop containing nucleoside triphosphate hydrolases"/>
    <property type="match status" value="1"/>
</dbReference>
<dbReference type="RefSeq" id="WP_022604624.1">
    <property type="nucleotide sequence ID" value="NZ_ASSJ01000010.1"/>
</dbReference>
<reference evidence="2 3" key="1">
    <citation type="submission" date="2013-05" db="EMBL/GenBank/DDBJ databases">
        <title>Draft genome sequence of Rubidibacter lacunae KORDI 51-2.</title>
        <authorList>
            <person name="Choi D.H."/>
            <person name="Noh J.H."/>
            <person name="Kwon K.-K."/>
            <person name="Lee J.-H."/>
            <person name="Ryu J.-Y."/>
        </authorList>
    </citation>
    <scope>NUCLEOTIDE SEQUENCE [LARGE SCALE GENOMIC DNA]</scope>
    <source>
        <strain evidence="2 3">KORDI 51-2</strain>
    </source>
</reference>
<dbReference type="EMBL" id="ASSJ01000010">
    <property type="protein sequence ID" value="ERN42669.1"/>
    <property type="molecule type" value="Genomic_DNA"/>
</dbReference>
<dbReference type="GO" id="GO:0008887">
    <property type="term" value="F:glycerate kinase activity"/>
    <property type="evidence" value="ECO:0007669"/>
    <property type="project" value="UniProtKB-EC"/>
</dbReference>
<feature type="compositionally biased region" description="Polar residues" evidence="1">
    <location>
        <begin position="360"/>
        <end position="378"/>
    </location>
</feature>
<dbReference type="STRING" id="582515.KR51_00006240"/>
<gene>
    <name evidence="2" type="ORF">KR51_00006240</name>
</gene>
<evidence type="ECO:0000313" key="2">
    <source>
        <dbReference type="EMBL" id="ERN42669.1"/>
    </source>
</evidence>
<evidence type="ECO:0000256" key="1">
    <source>
        <dbReference type="SAM" id="MobiDB-lite"/>
    </source>
</evidence>
<keyword evidence="2" id="KW-0808">Transferase</keyword>
<accession>U5DPZ0</accession>
<proteinExistence type="predicted"/>